<dbReference type="EMBL" id="JADCTT010000010">
    <property type="protein sequence ID" value="KAF9747671.1"/>
    <property type="molecule type" value="Genomic_DNA"/>
</dbReference>
<reference evidence="1" key="1">
    <citation type="submission" date="2020-10" db="EMBL/GenBank/DDBJ databases">
        <title>High-Quality Genome Resource of Clonostachys rosea strain S41 by Oxford Nanopore Long-Read Sequencing.</title>
        <authorList>
            <person name="Wang H."/>
        </authorList>
    </citation>
    <scope>NUCLEOTIDE SEQUENCE</scope>
    <source>
        <strain evidence="1">S41</strain>
    </source>
</reference>
<protein>
    <submittedName>
        <fullName evidence="1">Uncharacterized protein</fullName>
    </submittedName>
</protein>
<proteinExistence type="predicted"/>
<accession>A0A8H7N4T7</accession>
<evidence type="ECO:0000313" key="1">
    <source>
        <dbReference type="EMBL" id="KAF9747671.1"/>
    </source>
</evidence>
<comment type="caution">
    <text evidence="1">The sequence shown here is derived from an EMBL/GenBank/DDBJ whole genome shotgun (WGS) entry which is preliminary data.</text>
</comment>
<evidence type="ECO:0000313" key="2">
    <source>
        <dbReference type="Proteomes" id="UP000616885"/>
    </source>
</evidence>
<sequence>MSHQAHNIPWNVFGPNLKFRTRIPCADDGVGLHFRFRPTQGKELTHFVDAFTRNIHQHADSERHKYPEAHETLNSDGIALDDRVARKIAPAVRLWRSERRDKLGEVDERPTNGVFRHSEPDEKCRCPLPYNQRRTGSFLHNYRLSDCYRFFDDQKDGYIGLEVFKTLLMHGEMDTLLKICAHPDVGFSSWWNAQLCLCNPQDLGRDYLEYALDAYLVLNIFLSSFPESWAPDRSSDQDYRRTRIYQMMVFRVTITKQASELATHPHRQFFGIARGQFNSYSGFKCPMASKRKDKFSGTNQPYGRLTYEEFLESQKTMDFLPSVSDVLHVRWVLCEKGLPVEVSQLILDEALYRPQRRLKVPHDPLHTENIEELNKYLKFCWLVLVRSEVVAREVGMKIPWKDLLSESIERLLGCSCRKLLERGEPPDDDLVWFK</sequence>
<dbReference type="AlphaFoldDB" id="A0A8H7N4T7"/>
<organism evidence="1 2">
    <name type="scientific">Bionectria ochroleuca</name>
    <name type="common">Gliocladium roseum</name>
    <dbReference type="NCBI Taxonomy" id="29856"/>
    <lineage>
        <taxon>Eukaryota</taxon>
        <taxon>Fungi</taxon>
        <taxon>Dikarya</taxon>
        <taxon>Ascomycota</taxon>
        <taxon>Pezizomycotina</taxon>
        <taxon>Sordariomycetes</taxon>
        <taxon>Hypocreomycetidae</taxon>
        <taxon>Hypocreales</taxon>
        <taxon>Bionectriaceae</taxon>
        <taxon>Clonostachys</taxon>
    </lineage>
</organism>
<dbReference type="Proteomes" id="UP000616885">
    <property type="component" value="Unassembled WGS sequence"/>
</dbReference>
<name>A0A8H7N4T7_BIOOC</name>
<gene>
    <name evidence="1" type="ORF">IM811_003005</name>
</gene>